<comment type="catalytic activity">
    <reaction evidence="1 10">
        <text>alpha-D-galactose 1-phosphate + UDP-alpha-D-glucose = alpha-D-glucose 1-phosphate + UDP-alpha-D-galactose</text>
        <dbReference type="Rhea" id="RHEA:13989"/>
        <dbReference type="ChEBI" id="CHEBI:58336"/>
        <dbReference type="ChEBI" id="CHEBI:58601"/>
        <dbReference type="ChEBI" id="CHEBI:58885"/>
        <dbReference type="ChEBI" id="CHEBI:66914"/>
        <dbReference type="EC" id="2.7.7.12"/>
    </reaction>
</comment>
<proteinExistence type="inferred from homology"/>
<evidence type="ECO:0000256" key="4">
    <source>
        <dbReference type="ARBA" id="ARBA00008706"/>
    </source>
</evidence>
<keyword evidence="14" id="KW-1185">Reference proteome</keyword>
<evidence type="ECO:0000256" key="6">
    <source>
        <dbReference type="ARBA" id="ARBA00022679"/>
    </source>
</evidence>
<keyword evidence="5 10" id="KW-0963">Cytoplasm</keyword>
<keyword evidence="8 10" id="KW-0299">Galactose metabolism</keyword>
<dbReference type="STRING" id="1121302.SAMN02745163_00408"/>
<dbReference type="NCBIfam" id="NF003629">
    <property type="entry name" value="PRK05270.1-2"/>
    <property type="match status" value="1"/>
</dbReference>
<dbReference type="AlphaFoldDB" id="A0A1M6BNS5"/>
<comment type="similarity">
    <text evidence="4 10">Belongs to the galactose-1-phosphate uridylyltransferase type 2 family.</text>
</comment>
<dbReference type="OrthoDB" id="2293at2"/>
<dbReference type="InterPro" id="IPR005849">
    <property type="entry name" value="GalP_Utransf_N"/>
</dbReference>
<evidence type="ECO:0000256" key="7">
    <source>
        <dbReference type="ARBA" id="ARBA00022695"/>
    </source>
</evidence>
<feature type="domain" description="Galactose-1-phosphate uridyl transferase C-terminal" evidence="12">
    <location>
        <begin position="250"/>
        <end position="433"/>
    </location>
</feature>
<dbReference type="Pfam" id="PF01087">
    <property type="entry name" value="GalP_UDP_transf"/>
    <property type="match status" value="1"/>
</dbReference>
<evidence type="ECO:0000256" key="5">
    <source>
        <dbReference type="ARBA" id="ARBA00022490"/>
    </source>
</evidence>
<evidence type="ECO:0000259" key="12">
    <source>
        <dbReference type="Pfam" id="PF02744"/>
    </source>
</evidence>
<dbReference type="Pfam" id="PF02744">
    <property type="entry name" value="GalP_UDP_tr_C"/>
    <property type="match status" value="1"/>
</dbReference>
<comment type="pathway">
    <text evidence="3 10">Carbohydrate metabolism; galactose metabolism.</text>
</comment>
<evidence type="ECO:0000256" key="2">
    <source>
        <dbReference type="ARBA" id="ARBA00004496"/>
    </source>
</evidence>
<evidence type="ECO:0000256" key="3">
    <source>
        <dbReference type="ARBA" id="ARBA00004947"/>
    </source>
</evidence>
<evidence type="ECO:0000256" key="8">
    <source>
        <dbReference type="ARBA" id="ARBA00023144"/>
    </source>
</evidence>
<dbReference type="InterPro" id="IPR000766">
    <property type="entry name" value="GalP_uridyl_Trfase_II"/>
</dbReference>
<reference evidence="13 14" key="1">
    <citation type="submission" date="2016-11" db="EMBL/GenBank/DDBJ databases">
        <authorList>
            <person name="Jaros S."/>
            <person name="Januszkiewicz K."/>
            <person name="Wedrychowicz H."/>
        </authorList>
    </citation>
    <scope>NUCLEOTIDE SEQUENCE [LARGE SCALE GENOMIC DNA]</scope>
    <source>
        <strain evidence="13 14">DSM 21758</strain>
    </source>
</reference>
<dbReference type="GO" id="GO:0006012">
    <property type="term" value="P:galactose metabolic process"/>
    <property type="evidence" value="ECO:0007669"/>
    <property type="project" value="UniProtKB-UniRule"/>
</dbReference>
<dbReference type="PIRSF" id="PIRSF006005">
    <property type="entry name" value="GalT_BS"/>
    <property type="match status" value="1"/>
</dbReference>
<evidence type="ECO:0000256" key="9">
    <source>
        <dbReference type="ARBA" id="ARBA00023277"/>
    </source>
</evidence>
<evidence type="ECO:0000256" key="1">
    <source>
        <dbReference type="ARBA" id="ARBA00001107"/>
    </source>
</evidence>
<dbReference type="PROSITE" id="PS01163">
    <property type="entry name" value="GAL_P_UDP_TRANSF_II"/>
    <property type="match status" value="1"/>
</dbReference>
<dbReference type="InterPro" id="IPR023425">
    <property type="entry name" value="GalP_uridyl_Trfase_II_CS"/>
</dbReference>
<evidence type="ECO:0000259" key="11">
    <source>
        <dbReference type="Pfam" id="PF01087"/>
    </source>
</evidence>
<keyword evidence="9 10" id="KW-0119">Carbohydrate metabolism</keyword>
<sequence>MINIDIFKEIQALVNYGIKCGFIEIEDEIYSINKILEVLKLDDFKCYQGDVEEDRDLDGILENILAWSIKEGLINDTVTEKDILDTKIMATMIPKPSQVIKEFLSNYEINPKKATDYYYDFSKKSNYIRVERVKKDLKWKVATEYGDLDITINMAKPEKDPKEIAKAKTIKSSNYPKCLLCKENEGYAGHFNHPARGNHRIIPLVLNNSRWFLQYSPYVYFNEHSIVLKDEHSPMRIGRDTFVELLDFIETFNHYFIGSNADLPIVGGSILTHNHYQGGNYEFAMEKAESEKQYIIKDFEDIIVSKVKWPLSAIRIACEDKDRLVELATKINNSWKKYSDEEVDILAFTGETEHNTVTPIARFRNGKFELDLVFRNNRTTSEYPFGIFHPHEELHHIKKENIGLIEVMGLAVLPSRLKYEMEELKSYVLKTIRGEMVQVSESIKKHIAWINEVIINHGDITEENIDKVIEEEIGKVFLKVLEDCGVFKRDAKGIKAFDKFMNLLN</sequence>
<dbReference type="NCBIfam" id="TIGR01239">
    <property type="entry name" value="galT_2"/>
    <property type="match status" value="1"/>
</dbReference>
<dbReference type="GO" id="GO:0005737">
    <property type="term" value="C:cytoplasm"/>
    <property type="evidence" value="ECO:0007669"/>
    <property type="project" value="UniProtKB-SubCell"/>
</dbReference>
<dbReference type="EMBL" id="FQZB01000003">
    <property type="protein sequence ID" value="SHI50317.1"/>
    <property type="molecule type" value="Genomic_DNA"/>
</dbReference>
<evidence type="ECO:0000313" key="13">
    <source>
        <dbReference type="EMBL" id="SHI50317.1"/>
    </source>
</evidence>
<evidence type="ECO:0000256" key="10">
    <source>
        <dbReference type="HAMAP-Rule" id="MF_00571"/>
    </source>
</evidence>
<evidence type="ECO:0000313" key="14">
    <source>
        <dbReference type="Proteomes" id="UP000184310"/>
    </source>
</evidence>
<accession>A0A1M6BNS5</accession>
<keyword evidence="7 10" id="KW-0548">Nucleotidyltransferase</keyword>
<dbReference type="PANTHER" id="PTHR39191:SF1">
    <property type="entry name" value="DUF4922 DOMAIN-CONTAINING PROTEIN"/>
    <property type="match status" value="1"/>
</dbReference>
<name>A0A1M6BNS5_9CLOT</name>
<dbReference type="RefSeq" id="WP_072984754.1">
    <property type="nucleotide sequence ID" value="NZ_FQZB01000003.1"/>
</dbReference>
<comment type="subcellular location">
    <subcellularLocation>
        <location evidence="2 10">Cytoplasm</location>
    </subcellularLocation>
</comment>
<dbReference type="GO" id="GO:0008108">
    <property type="term" value="F:UDP-glucose:hexose-1-phosphate uridylyltransferase activity"/>
    <property type="evidence" value="ECO:0007669"/>
    <property type="project" value="UniProtKB-UniRule"/>
</dbReference>
<dbReference type="PANTHER" id="PTHR39191">
    <property type="entry name" value="GALACTOSE-1-PHOSPHATE URIDYLYLTRANSFERASE"/>
    <property type="match status" value="1"/>
</dbReference>
<dbReference type="EC" id="2.7.7.12" evidence="10"/>
<dbReference type="HAMAP" id="MF_00571">
    <property type="entry name" value="GalP_UDP_trans"/>
    <property type="match status" value="1"/>
</dbReference>
<dbReference type="Proteomes" id="UP000184310">
    <property type="component" value="Unassembled WGS sequence"/>
</dbReference>
<dbReference type="InterPro" id="IPR005850">
    <property type="entry name" value="GalP_Utransf_C"/>
</dbReference>
<protein>
    <recommendedName>
        <fullName evidence="10">Galactose-1-phosphate uridylyltransferase</fullName>
        <shortName evidence="10">Gal-1-P uridylyltransferase</shortName>
        <ecNumber evidence="10">2.7.7.12</ecNumber>
    </recommendedName>
    <alternativeName>
        <fullName evidence="10">UDP-glucose--hexose-1-phosphate uridylyltransferase</fullName>
    </alternativeName>
</protein>
<organism evidence="13 14">
    <name type="scientific">Clostridium cavendishii DSM 21758</name>
    <dbReference type="NCBI Taxonomy" id="1121302"/>
    <lineage>
        <taxon>Bacteria</taxon>
        <taxon>Bacillati</taxon>
        <taxon>Bacillota</taxon>
        <taxon>Clostridia</taxon>
        <taxon>Eubacteriales</taxon>
        <taxon>Clostridiaceae</taxon>
        <taxon>Clostridium</taxon>
    </lineage>
</organism>
<gene>
    <name evidence="10" type="primary">galT</name>
    <name evidence="13" type="ORF">SAMN02745163_00408</name>
</gene>
<dbReference type="UniPathway" id="UPA00214"/>
<feature type="domain" description="Galactose-1-phosphate uridyl transferase N-terminal" evidence="11">
    <location>
        <begin position="24"/>
        <end position="234"/>
    </location>
</feature>
<keyword evidence="6 10" id="KW-0808">Transferase</keyword>